<evidence type="ECO:0000313" key="13">
    <source>
        <dbReference type="EMBL" id="HGL17810.1"/>
    </source>
</evidence>
<dbReference type="PANTHER" id="PTHR14269:SF62">
    <property type="entry name" value="CDP-DIACYLGLYCEROL--GLYCEROL-3-PHOSPHATE 3-PHOSPHATIDYLTRANSFERASE 1, CHLOROPLASTIC"/>
    <property type="match status" value="1"/>
</dbReference>
<evidence type="ECO:0000256" key="11">
    <source>
        <dbReference type="RuleBase" id="RU003750"/>
    </source>
</evidence>
<dbReference type="InterPro" id="IPR004570">
    <property type="entry name" value="Phosphatidylglycerol_P_synth"/>
</dbReference>
<evidence type="ECO:0000256" key="12">
    <source>
        <dbReference type="SAM" id="Phobius"/>
    </source>
</evidence>
<dbReference type="InterPro" id="IPR000462">
    <property type="entry name" value="CDP-OH_P_trans"/>
</dbReference>
<comment type="caution">
    <text evidence="13">The sequence shown here is derived from an EMBL/GenBank/DDBJ whole genome shotgun (WGS) entry which is preliminary data.</text>
</comment>
<dbReference type="Pfam" id="PF01066">
    <property type="entry name" value="CDP-OH_P_transf"/>
    <property type="match status" value="1"/>
</dbReference>
<dbReference type="InterPro" id="IPR043130">
    <property type="entry name" value="CDP-OH_PTrfase_TM_dom"/>
</dbReference>
<keyword evidence="8 12" id="KW-0472">Membrane</keyword>
<dbReference type="InterPro" id="IPR048254">
    <property type="entry name" value="CDP_ALCOHOL_P_TRANSF_CS"/>
</dbReference>
<evidence type="ECO:0000256" key="10">
    <source>
        <dbReference type="ARBA" id="ARBA00023264"/>
    </source>
</evidence>
<dbReference type="GO" id="GO:0016020">
    <property type="term" value="C:membrane"/>
    <property type="evidence" value="ECO:0007669"/>
    <property type="project" value="UniProtKB-SubCell"/>
</dbReference>
<keyword evidence="9" id="KW-0594">Phospholipid biosynthesis</keyword>
<protein>
    <recommendedName>
        <fullName evidence="14">CDP-alcohol phosphatidyltransferase family protein</fullName>
    </recommendedName>
</protein>
<dbReference type="InterPro" id="IPR050324">
    <property type="entry name" value="CDP-alcohol_PTase-I"/>
</dbReference>
<evidence type="ECO:0000256" key="5">
    <source>
        <dbReference type="ARBA" id="ARBA00022692"/>
    </source>
</evidence>
<dbReference type="AlphaFoldDB" id="A0A7V3ZYP4"/>
<dbReference type="PROSITE" id="PS00379">
    <property type="entry name" value="CDP_ALCOHOL_P_TRANSF"/>
    <property type="match status" value="1"/>
</dbReference>
<keyword evidence="4 11" id="KW-0808">Transferase</keyword>
<keyword evidence="10" id="KW-1208">Phospholipid metabolism</keyword>
<name>A0A7V3ZYP4_UNCW3</name>
<feature type="transmembrane region" description="Helical" evidence="12">
    <location>
        <begin position="131"/>
        <end position="152"/>
    </location>
</feature>
<evidence type="ECO:0000256" key="1">
    <source>
        <dbReference type="ARBA" id="ARBA00004141"/>
    </source>
</evidence>
<accession>A0A7V3ZYP4</accession>
<proteinExistence type="inferred from homology"/>
<evidence type="ECO:0000256" key="3">
    <source>
        <dbReference type="ARBA" id="ARBA00022516"/>
    </source>
</evidence>
<keyword evidence="3" id="KW-0444">Lipid biosynthesis</keyword>
<evidence type="ECO:0000256" key="6">
    <source>
        <dbReference type="ARBA" id="ARBA00022989"/>
    </source>
</evidence>
<evidence type="ECO:0000256" key="8">
    <source>
        <dbReference type="ARBA" id="ARBA00023136"/>
    </source>
</evidence>
<dbReference type="EMBL" id="DTDJ01000036">
    <property type="protein sequence ID" value="HGL17810.1"/>
    <property type="molecule type" value="Genomic_DNA"/>
</dbReference>
<comment type="subcellular location">
    <subcellularLocation>
        <location evidence="1">Membrane</location>
        <topology evidence="1">Multi-pass membrane protein</topology>
    </subcellularLocation>
</comment>
<dbReference type="GO" id="GO:0008444">
    <property type="term" value="F:CDP-diacylglycerol-glycerol-3-phosphate 3-phosphatidyltransferase activity"/>
    <property type="evidence" value="ECO:0007669"/>
    <property type="project" value="InterPro"/>
</dbReference>
<keyword evidence="7" id="KW-0443">Lipid metabolism</keyword>
<dbReference type="GO" id="GO:0046474">
    <property type="term" value="P:glycerophospholipid biosynthetic process"/>
    <property type="evidence" value="ECO:0007669"/>
    <property type="project" value="TreeGrafter"/>
</dbReference>
<evidence type="ECO:0000256" key="4">
    <source>
        <dbReference type="ARBA" id="ARBA00022679"/>
    </source>
</evidence>
<feature type="transmembrane region" description="Helical" evidence="12">
    <location>
        <begin position="42"/>
        <end position="63"/>
    </location>
</feature>
<feature type="transmembrane region" description="Helical" evidence="12">
    <location>
        <begin position="12"/>
        <end position="36"/>
    </location>
</feature>
<feature type="transmembrane region" description="Helical" evidence="12">
    <location>
        <begin position="75"/>
        <end position="95"/>
    </location>
</feature>
<reference evidence="13" key="1">
    <citation type="journal article" date="2020" name="mSystems">
        <title>Genome- and Community-Level Interaction Insights into Carbon Utilization and Element Cycling Functions of Hydrothermarchaeota in Hydrothermal Sediment.</title>
        <authorList>
            <person name="Zhou Z."/>
            <person name="Liu Y."/>
            <person name="Xu W."/>
            <person name="Pan J."/>
            <person name="Luo Z.H."/>
            <person name="Li M."/>
        </authorList>
    </citation>
    <scope>NUCLEOTIDE SEQUENCE [LARGE SCALE GENOMIC DNA]</scope>
    <source>
        <strain evidence="13">SpSt-69</strain>
    </source>
</reference>
<evidence type="ECO:0008006" key="14">
    <source>
        <dbReference type="Google" id="ProtNLM"/>
    </source>
</evidence>
<gene>
    <name evidence="13" type="ORF">ENU66_05755</name>
</gene>
<evidence type="ECO:0000256" key="7">
    <source>
        <dbReference type="ARBA" id="ARBA00023098"/>
    </source>
</evidence>
<keyword evidence="6 12" id="KW-1133">Transmembrane helix</keyword>
<sequence>MINKVTRFYFARFQIFTLPNILSITRLLLILPLFALMKESRIFLTTLSLILIVLTDVLDGYYARKYHLENPIGKILDHGVDKVVTLFISYIFYKFSFLPTWAFLFFFLRDFLILLAGSILFFRFKLAFGSLWLGKIAGVCYFSMIFAFLLKFETLGRFFMLLSVVLFSIVIIVYPLKFYPILKERIFCNKGGEA</sequence>
<keyword evidence="5 12" id="KW-0812">Transmembrane</keyword>
<feature type="transmembrane region" description="Helical" evidence="12">
    <location>
        <begin position="158"/>
        <end position="176"/>
    </location>
</feature>
<dbReference type="PIRSF" id="PIRSF000847">
    <property type="entry name" value="Phos_ph_gly_syn"/>
    <property type="match status" value="1"/>
</dbReference>
<evidence type="ECO:0000256" key="9">
    <source>
        <dbReference type="ARBA" id="ARBA00023209"/>
    </source>
</evidence>
<dbReference type="PANTHER" id="PTHR14269">
    <property type="entry name" value="CDP-DIACYLGLYCEROL--GLYCEROL-3-PHOSPHATE 3-PHOSPHATIDYLTRANSFERASE-RELATED"/>
    <property type="match status" value="1"/>
</dbReference>
<evidence type="ECO:0000256" key="2">
    <source>
        <dbReference type="ARBA" id="ARBA00010441"/>
    </source>
</evidence>
<dbReference type="Gene3D" id="1.20.120.1760">
    <property type="match status" value="1"/>
</dbReference>
<organism evidence="13">
    <name type="scientific">candidate division WOR-3 bacterium</name>
    <dbReference type="NCBI Taxonomy" id="2052148"/>
    <lineage>
        <taxon>Bacteria</taxon>
        <taxon>Bacteria division WOR-3</taxon>
    </lineage>
</organism>
<comment type="similarity">
    <text evidence="2 11">Belongs to the CDP-alcohol phosphatidyltransferase class-I family.</text>
</comment>